<feature type="domain" description="HTH luxR-type" evidence="2">
    <location>
        <begin position="263"/>
        <end position="328"/>
    </location>
</feature>
<proteinExistence type="predicted"/>
<dbReference type="InterPro" id="IPR016032">
    <property type="entry name" value="Sig_transdc_resp-reg_C-effctor"/>
</dbReference>
<dbReference type="Proteomes" id="UP000294829">
    <property type="component" value="Unassembled WGS sequence"/>
</dbReference>
<dbReference type="PANTHER" id="PTHR43214">
    <property type="entry name" value="TWO-COMPONENT RESPONSE REGULATOR"/>
    <property type="match status" value="1"/>
</dbReference>
<dbReference type="InterPro" id="IPR000792">
    <property type="entry name" value="Tscrpt_reg_LuxR_C"/>
</dbReference>
<protein>
    <recommendedName>
        <fullName evidence="2">HTH luxR-type domain-containing protein</fullName>
    </recommendedName>
</protein>
<gene>
    <name evidence="3" type="ORF">E2I14_13010</name>
</gene>
<dbReference type="GO" id="GO:0006355">
    <property type="term" value="P:regulation of DNA-templated transcription"/>
    <property type="evidence" value="ECO:0007669"/>
    <property type="project" value="InterPro"/>
</dbReference>
<evidence type="ECO:0000313" key="3">
    <source>
        <dbReference type="EMBL" id="TDK65335.1"/>
    </source>
</evidence>
<dbReference type="EMBL" id="SMYL01000006">
    <property type="protein sequence ID" value="TDK65335.1"/>
    <property type="molecule type" value="Genomic_DNA"/>
</dbReference>
<organism evidence="3 4">
    <name type="scientific">Sapientia aquatica</name>
    <dbReference type="NCBI Taxonomy" id="1549640"/>
    <lineage>
        <taxon>Bacteria</taxon>
        <taxon>Pseudomonadati</taxon>
        <taxon>Pseudomonadota</taxon>
        <taxon>Betaproteobacteria</taxon>
        <taxon>Burkholderiales</taxon>
        <taxon>Oxalobacteraceae</taxon>
        <taxon>Sapientia</taxon>
    </lineage>
</organism>
<evidence type="ECO:0000313" key="4">
    <source>
        <dbReference type="Proteomes" id="UP000294829"/>
    </source>
</evidence>
<evidence type="ECO:0000259" key="2">
    <source>
        <dbReference type="PROSITE" id="PS50043"/>
    </source>
</evidence>
<dbReference type="InterPro" id="IPR039420">
    <property type="entry name" value="WalR-like"/>
</dbReference>
<dbReference type="GO" id="GO:0003677">
    <property type="term" value="F:DNA binding"/>
    <property type="evidence" value="ECO:0007669"/>
    <property type="project" value="UniProtKB-KW"/>
</dbReference>
<accession>A0A4V3AUN5</accession>
<comment type="caution">
    <text evidence="3">The sequence shown here is derived from an EMBL/GenBank/DDBJ whole genome shotgun (WGS) entry which is preliminary data.</text>
</comment>
<dbReference type="SMART" id="SM00421">
    <property type="entry name" value="HTH_LUXR"/>
    <property type="match status" value="1"/>
</dbReference>
<evidence type="ECO:0000256" key="1">
    <source>
        <dbReference type="ARBA" id="ARBA00023125"/>
    </source>
</evidence>
<dbReference type="CDD" id="cd06170">
    <property type="entry name" value="LuxR_C_like"/>
    <property type="match status" value="1"/>
</dbReference>
<dbReference type="PRINTS" id="PR00038">
    <property type="entry name" value="HTHLUXR"/>
</dbReference>
<dbReference type="AlphaFoldDB" id="A0A4V3AUN5"/>
<reference evidence="3 4" key="1">
    <citation type="submission" date="2019-03" db="EMBL/GenBank/DDBJ databases">
        <title>Sapientia aquatica gen. nov., sp. nov., isolated from a crater lake.</title>
        <authorList>
            <person name="Felfoldi T."/>
            <person name="Szabo A."/>
            <person name="Toth E."/>
            <person name="Schumann P."/>
            <person name="Keki Z."/>
            <person name="Marialigeti K."/>
            <person name="Mathe I."/>
        </authorList>
    </citation>
    <scope>NUCLEOTIDE SEQUENCE [LARGE SCALE GENOMIC DNA]</scope>
    <source>
        <strain evidence="3 4">SA-152</strain>
    </source>
</reference>
<dbReference type="Gene3D" id="1.10.10.10">
    <property type="entry name" value="Winged helix-like DNA-binding domain superfamily/Winged helix DNA-binding domain"/>
    <property type="match status" value="1"/>
</dbReference>
<keyword evidence="1" id="KW-0238">DNA-binding</keyword>
<keyword evidence="4" id="KW-1185">Reference proteome</keyword>
<dbReference type="PROSITE" id="PS50043">
    <property type="entry name" value="HTH_LUXR_2"/>
    <property type="match status" value="1"/>
</dbReference>
<dbReference type="Pfam" id="PF00196">
    <property type="entry name" value="GerE"/>
    <property type="match status" value="1"/>
</dbReference>
<dbReference type="InterPro" id="IPR036388">
    <property type="entry name" value="WH-like_DNA-bd_sf"/>
</dbReference>
<dbReference type="RefSeq" id="WP_133329197.1">
    <property type="nucleotide sequence ID" value="NZ_SMYL01000006.1"/>
</dbReference>
<name>A0A4V3AUN5_9BURK</name>
<sequence>MNESLKWNIHSSNDEFSRFLFDLYAAASRVAVDEFRPEAFRLLDRLLNIDSAWWGTGLHKRQRLLVAQASLYKLDASFVPDFIQVIDQDPLVQELDQSEGQVVMWNDGGLNGSPAMNAFDNKYGLRFGITSAQKDPASGVGMFMSVFRNGQGAEFNEAERQLMQSAVGHLVQAWSINLRLALASESSTQIPNACLVDLNGHIVEISPVFAAKLHAEFPEWDGNVLPEKLRRLFGTGNSEVFRGKSINIWNEKTTGKQIRLQCGQIRPSALTPREEAVALAFAKGNSYKEIATSLNLSPGTVRSYLTQCYSKLDVKNKIELGIALGKKSRTAHS</sequence>
<dbReference type="OrthoDB" id="6120865at2"/>
<dbReference type="SUPFAM" id="SSF46894">
    <property type="entry name" value="C-terminal effector domain of the bipartite response regulators"/>
    <property type="match status" value="1"/>
</dbReference>